<dbReference type="EMBL" id="RQTJ01000029">
    <property type="protein sequence ID" value="RRA92311.1"/>
    <property type="molecule type" value="Genomic_DNA"/>
</dbReference>
<accession>A0A3P1ATL2</accession>
<dbReference type="Proteomes" id="UP000268372">
    <property type="component" value="Unassembled WGS sequence"/>
</dbReference>
<evidence type="ECO:0000313" key="1">
    <source>
        <dbReference type="EMBL" id="RRA92311.1"/>
    </source>
</evidence>
<name>A0A3P1ATL2_9FLAO</name>
<keyword evidence="2" id="KW-1185">Reference proteome</keyword>
<protein>
    <recommendedName>
        <fullName evidence="3">Outer membrane protein beta-barrel domain-containing protein</fullName>
    </recommendedName>
</protein>
<dbReference type="AlphaFoldDB" id="A0A3P1ATL2"/>
<comment type="caution">
    <text evidence="1">The sequence shown here is derived from an EMBL/GenBank/DDBJ whole genome shotgun (WGS) entry which is preliminary data.</text>
</comment>
<organism evidence="1 2">
    <name type="scientific">Paenimyroides viscosum</name>
    <dbReference type="NCBI Taxonomy" id="2488729"/>
    <lineage>
        <taxon>Bacteria</taxon>
        <taxon>Pseudomonadati</taxon>
        <taxon>Bacteroidota</taxon>
        <taxon>Flavobacteriia</taxon>
        <taxon>Flavobacteriales</taxon>
        <taxon>Flavobacteriaceae</taxon>
        <taxon>Paenimyroides</taxon>
    </lineage>
</organism>
<evidence type="ECO:0000313" key="2">
    <source>
        <dbReference type="Proteomes" id="UP000268372"/>
    </source>
</evidence>
<reference evidence="1 2" key="1">
    <citation type="submission" date="2018-11" db="EMBL/GenBank/DDBJ databases">
        <title>Flavobacterium sp. nov., YIM 102796 draft genome.</title>
        <authorList>
            <person name="Li G."/>
            <person name="Jiang Y."/>
        </authorList>
    </citation>
    <scope>NUCLEOTIDE SEQUENCE [LARGE SCALE GENOMIC DNA]</scope>
    <source>
        <strain evidence="1 2">YIM 102796</strain>
    </source>
</reference>
<evidence type="ECO:0008006" key="3">
    <source>
        <dbReference type="Google" id="ProtNLM"/>
    </source>
</evidence>
<proteinExistence type="predicted"/>
<sequence>MKTLHKLLLLSSLTFINVRSFGQEVTTNPYTANNKGKIFIYWGGNRGYYSNSDIHFKGNDFDFTVHNATAHDKPKGWHVDYINPAKMTIPQTNFRLGYYVTDHYSVSVGVDHMKYVMTQNQEAYVSGKYPNEGIYGELLPNGNKKLTEEFLQFEHTDGLNYVNVELARTEDISKYLGITNTDKIQFNAIAGVGSGVLFPKTNAKLFGRERYDEFKVAGFGVSGKGAVNVTFFKHLFIQYESKIGYINMTKAPISNTPGEYAKHDFTFFESIIVVGGIFKL</sequence>
<gene>
    <name evidence="1" type="ORF">EG242_11585</name>
</gene>
<dbReference type="RefSeq" id="WP_124900032.1">
    <property type="nucleotide sequence ID" value="NZ_RQTJ01000029.1"/>
</dbReference>
<dbReference type="OrthoDB" id="8887208at2"/>